<keyword evidence="8" id="KW-1185">Reference proteome</keyword>
<feature type="transmembrane region" description="Helical" evidence="5">
    <location>
        <begin position="140"/>
        <end position="158"/>
    </location>
</feature>
<feature type="transmembrane region" description="Helical" evidence="5">
    <location>
        <begin position="170"/>
        <end position="190"/>
    </location>
</feature>
<name>A0A8J3ET19_9ACTN</name>
<keyword evidence="4 5" id="KW-0472">Membrane</keyword>
<evidence type="ECO:0000256" key="4">
    <source>
        <dbReference type="ARBA" id="ARBA00023136"/>
    </source>
</evidence>
<dbReference type="OrthoDB" id="4577352at2"/>
<feature type="transmembrane region" description="Helical" evidence="5">
    <location>
        <begin position="241"/>
        <end position="259"/>
    </location>
</feature>
<dbReference type="PANTHER" id="PTHR37422">
    <property type="entry name" value="TEICHURONIC ACID BIOSYNTHESIS PROTEIN TUAE"/>
    <property type="match status" value="1"/>
</dbReference>
<evidence type="ECO:0000256" key="5">
    <source>
        <dbReference type="SAM" id="Phobius"/>
    </source>
</evidence>
<dbReference type="InterPro" id="IPR051533">
    <property type="entry name" value="WaaL-like"/>
</dbReference>
<dbReference type="AlphaFoldDB" id="A0A8J3ET19"/>
<feature type="transmembrane region" description="Helical" evidence="5">
    <location>
        <begin position="61"/>
        <end position="78"/>
    </location>
</feature>
<keyword evidence="3 5" id="KW-1133">Transmembrane helix</keyword>
<dbReference type="Proteomes" id="UP000650511">
    <property type="component" value="Unassembled WGS sequence"/>
</dbReference>
<feature type="transmembrane region" description="Helical" evidence="5">
    <location>
        <begin position="14"/>
        <end position="34"/>
    </location>
</feature>
<dbReference type="EMBL" id="BMHA01000012">
    <property type="protein sequence ID" value="GGI08624.1"/>
    <property type="molecule type" value="Genomic_DNA"/>
</dbReference>
<dbReference type="Pfam" id="PF04932">
    <property type="entry name" value="Wzy_C"/>
    <property type="match status" value="1"/>
</dbReference>
<reference evidence="7" key="2">
    <citation type="submission" date="2020-09" db="EMBL/GenBank/DDBJ databases">
        <authorList>
            <person name="Sun Q."/>
            <person name="Zhou Y."/>
        </authorList>
    </citation>
    <scope>NUCLEOTIDE SEQUENCE</scope>
    <source>
        <strain evidence="7">CGMCC 1.14988</strain>
    </source>
</reference>
<comment type="caution">
    <text evidence="7">The sequence shown here is derived from an EMBL/GenBank/DDBJ whole genome shotgun (WGS) entry which is preliminary data.</text>
</comment>
<feature type="transmembrane region" description="Helical" evidence="5">
    <location>
        <begin position="444"/>
        <end position="468"/>
    </location>
</feature>
<feature type="transmembrane region" description="Helical" evidence="5">
    <location>
        <begin position="310"/>
        <end position="331"/>
    </location>
</feature>
<feature type="domain" description="O-antigen ligase-related" evidence="6">
    <location>
        <begin position="275"/>
        <end position="421"/>
    </location>
</feature>
<feature type="transmembrane region" description="Helical" evidence="5">
    <location>
        <begin position="84"/>
        <end position="106"/>
    </location>
</feature>
<dbReference type="GO" id="GO:0016020">
    <property type="term" value="C:membrane"/>
    <property type="evidence" value="ECO:0007669"/>
    <property type="project" value="UniProtKB-SubCell"/>
</dbReference>
<feature type="transmembrane region" description="Helical" evidence="5">
    <location>
        <begin position="113"/>
        <end position="134"/>
    </location>
</feature>
<evidence type="ECO:0000256" key="2">
    <source>
        <dbReference type="ARBA" id="ARBA00022692"/>
    </source>
</evidence>
<accession>A0A8J3ET19</accession>
<evidence type="ECO:0000313" key="7">
    <source>
        <dbReference type="EMBL" id="GGI08624.1"/>
    </source>
</evidence>
<evidence type="ECO:0000256" key="1">
    <source>
        <dbReference type="ARBA" id="ARBA00004141"/>
    </source>
</evidence>
<sequence>MSNPLAPSRRAADLARDAAVITAVLLTAVVLAWASVTSPLLMLFGAGGLAVAAVVLRRPDVATLVVLATMYVNAPVVAVNQHGLPFVVGVVVPFALLAPLVFHVVVRRERLRIGVAGPLLLVLATLQLVSALAADDWTTTGPALLNFLTNGLALYLLLVNVLRSPRTIRLAALTVVLSAGLLGLVTALHAGMSDWPGVRFGGFSQLVRGDLLEDVDWGHYFSTEGLPSELRAAGPIGETNFFALVLMLALPYALAFVFAPRARHERVLALLAAPFILGGILLTYSRGALVVIAVVAGLFAVTGLIPRSTLLALGLGGVAVLAIPDMAVRLVRLATAPLLWTGGADQVGDAALVGRFSEMVAAAHAWQDHPFLGLGPGLFPANYPRYAAALGYDVHDGPREAHNLYLQFAAELGTGGMLLLVVLLVVLARAMLRARRQAASPAARAFAVAGLGVIAMLAANGMFLHLAFERYLWLHVAIVAAWAAEQRRTTDTAPDGGALAPAQELPVEVRG</sequence>
<organism evidence="7 8">
    <name type="scientific">Egicoccus halophilus</name>
    <dbReference type="NCBI Taxonomy" id="1670830"/>
    <lineage>
        <taxon>Bacteria</taxon>
        <taxon>Bacillati</taxon>
        <taxon>Actinomycetota</taxon>
        <taxon>Nitriliruptoria</taxon>
        <taxon>Egicoccales</taxon>
        <taxon>Egicoccaceae</taxon>
        <taxon>Egicoccus</taxon>
    </lineage>
</organism>
<dbReference type="RefSeq" id="WP_130650403.1">
    <property type="nucleotide sequence ID" value="NZ_BMHA01000012.1"/>
</dbReference>
<gene>
    <name evidence="7" type="ORF">GCM10011354_30010</name>
</gene>
<protein>
    <recommendedName>
        <fullName evidence="6">O-antigen ligase-related domain-containing protein</fullName>
    </recommendedName>
</protein>
<dbReference type="PANTHER" id="PTHR37422:SF13">
    <property type="entry name" value="LIPOPOLYSACCHARIDE BIOSYNTHESIS PROTEIN PA4999-RELATED"/>
    <property type="match status" value="1"/>
</dbReference>
<keyword evidence="2 5" id="KW-0812">Transmembrane</keyword>
<reference evidence="7" key="1">
    <citation type="journal article" date="2014" name="Int. J. Syst. Evol. Microbiol.">
        <title>Complete genome sequence of Corynebacterium casei LMG S-19264T (=DSM 44701T), isolated from a smear-ripened cheese.</title>
        <authorList>
            <consortium name="US DOE Joint Genome Institute (JGI-PGF)"/>
            <person name="Walter F."/>
            <person name="Albersmeier A."/>
            <person name="Kalinowski J."/>
            <person name="Ruckert C."/>
        </authorList>
    </citation>
    <scope>NUCLEOTIDE SEQUENCE</scope>
    <source>
        <strain evidence="7">CGMCC 1.14988</strain>
    </source>
</reference>
<proteinExistence type="predicted"/>
<evidence type="ECO:0000259" key="6">
    <source>
        <dbReference type="Pfam" id="PF04932"/>
    </source>
</evidence>
<dbReference type="InterPro" id="IPR007016">
    <property type="entry name" value="O-antigen_ligase-rel_domated"/>
</dbReference>
<feature type="transmembrane region" description="Helical" evidence="5">
    <location>
        <begin position="412"/>
        <end position="432"/>
    </location>
</feature>
<feature type="transmembrane region" description="Helical" evidence="5">
    <location>
        <begin position="288"/>
        <end position="305"/>
    </location>
</feature>
<feature type="transmembrane region" description="Helical" evidence="5">
    <location>
        <begin position="266"/>
        <end position="282"/>
    </location>
</feature>
<evidence type="ECO:0000313" key="8">
    <source>
        <dbReference type="Proteomes" id="UP000650511"/>
    </source>
</evidence>
<comment type="subcellular location">
    <subcellularLocation>
        <location evidence="1">Membrane</location>
        <topology evidence="1">Multi-pass membrane protein</topology>
    </subcellularLocation>
</comment>
<evidence type="ECO:0000256" key="3">
    <source>
        <dbReference type="ARBA" id="ARBA00022989"/>
    </source>
</evidence>